<proteinExistence type="predicted"/>
<accession>A0ABV0RGT3</accession>
<feature type="non-terminal residue" evidence="2">
    <location>
        <position position="1"/>
    </location>
</feature>
<evidence type="ECO:0000256" key="1">
    <source>
        <dbReference type="SAM" id="MobiDB-lite"/>
    </source>
</evidence>
<organism evidence="2 3">
    <name type="scientific">Xenoophorus captivus</name>
    <dbReference type="NCBI Taxonomy" id="1517983"/>
    <lineage>
        <taxon>Eukaryota</taxon>
        <taxon>Metazoa</taxon>
        <taxon>Chordata</taxon>
        <taxon>Craniata</taxon>
        <taxon>Vertebrata</taxon>
        <taxon>Euteleostomi</taxon>
        <taxon>Actinopterygii</taxon>
        <taxon>Neopterygii</taxon>
        <taxon>Teleostei</taxon>
        <taxon>Neoteleostei</taxon>
        <taxon>Acanthomorphata</taxon>
        <taxon>Ovalentaria</taxon>
        <taxon>Atherinomorphae</taxon>
        <taxon>Cyprinodontiformes</taxon>
        <taxon>Goodeidae</taxon>
        <taxon>Xenoophorus</taxon>
    </lineage>
</organism>
<protein>
    <submittedName>
        <fullName evidence="2">Uncharacterized protein</fullName>
    </submittedName>
</protein>
<evidence type="ECO:0000313" key="3">
    <source>
        <dbReference type="Proteomes" id="UP001434883"/>
    </source>
</evidence>
<dbReference type="EMBL" id="JAHRIN010043184">
    <property type="protein sequence ID" value="MEQ2206692.1"/>
    <property type="molecule type" value="Genomic_DNA"/>
</dbReference>
<name>A0ABV0RGT3_9TELE</name>
<reference evidence="2 3" key="1">
    <citation type="submission" date="2021-06" db="EMBL/GenBank/DDBJ databases">
        <authorList>
            <person name="Palmer J.M."/>
        </authorList>
    </citation>
    <scope>NUCLEOTIDE SEQUENCE [LARGE SCALE GENOMIC DNA]</scope>
    <source>
        <strain evidence="2 3">XC_2019</strain>
        <tissue evidence="2">Muscle</tissue>
    </source>
</reference>
<gene>
    <name evidence="2" type="ORF">XENOCAPTIV_001783</name>
</gene>
<dbReference type="Proteomes" id="UP001434883">
    <property type="component" value="Unassembled WGS sequence"/>
</dbReference>
<feature type="region of interest" description="Disordered" evidence="1">
    <location>
        <begin position="37"/>
        <end position="66"/>
    </location>
</feature>
<feature type="compositionally biased region" description="Polar residues" evidence="1">
    <location>
        <begin position="41"/>
        <end position="61"/>
    </location>
</feature>
<keyword evidence="3" id="KW-1185">Reference proteome</keyword>
<sequence length="88" mass="9261">VISTIYTFHLTLSLRSSPLLRGSTLCGSAVPSWPPFPPSSRCGSVSRSTTRLDPPLSTASASKEPAPFSRSMCFAASPLFPASALSLF</sequence>
<evidence type="ECO:0000313" key="2">
    <source>
        <dbReference type="EMBL" id="MEQ2206692.1"/>
    </source>
</evidence>
<comment type="caution">
    <text evidence="2">The sequence shown here is derived from an EMBL/GenBank/DDBJ whole genome shotgun (WGS) entry which is preliminary data.</text>
</comment>